<evidence type="ECO:0000256" key="1">
    <source>
        <dbReference type="SAM" id="MobiDB-lite"/>
    </source>
</evidence>
<accession>A0A974C0F7</accession>
<dbReference type="AlphaFoldDB" id="A0A974C0F7"/>
<feature type="compositionally biased region" description="Basic and acidic residues" evidence="1">
    <location>
        <begin position="1"/>
        <end position="12"/>
    </location>
</feature>
<evidence type="ECO:0000313" key="3">
    <source>
        <dbReference type="Proteomes" id="UP000694892"/>
    </source>
</evidence>
<evidence type="ECO:0000313" key="2">
    <source>
        <dbReference type="EMBL" id="OCT64348.1"/>
    </source>
</evidence>
<feature type="region of interest" description="Disordered" evidence="1">
    <location>
        <begin position="1"/>
        <end position="43"/>
    </location>
</feature>
<name>A0A974C0F7_XENLA</name>
<organism evidence="2 3">
    <name type="scientific">Xenopus laevis</name>
    <name type="common">African clawed frog</name>
    <dbReference type="NCBI Taxonomy" id="8355"/>
    <lineage>
        <taxon>Eukaryota</taxon>
        <taxon>Metazoa</taxon>
        <taxon>Chordata</taxon>
        <taxon>Craniata</taxon>
        <taxon>Vertebrata</taxon>
        <taxon>Euteleostomi</taxon>
        <taxon>Amphibia</taxon>
        <taxon>Batrachia</taxon>
        <taxon>Anura</taxon>
        <taxon>Pipoidea</taxon>
        <taxon>Pipidae</taxon>
        <taxon>Xenopodinae</taxon>
        <taxon>Xenopus</taxon>
        <taxon>Xenopus</taxon>
    </lineage>
</organism>
<gene>
    <name evidence="2" type="ORF">XELAEV_18045453mg</name>
</gene>
<protein>
    <submittedName>
        <fullName evidence="2">Uncharacterized protein</fullName>
    </submittedName>
</protein>
<reference evidence="3" key="1">
    <citation type="journal article" date="2016" name="Nature">
        <title>Genome evolution in the allotetraploid frog Xenopus laevis.</title>
        <authorList>
            <person name="Session A.M."/>
            <person name="Uno Y."/>
            <person name="Kwon T."/>
            <person name="Chapman J.A."/>
            <person name="Toyoda A."/>
            <person name="Takahashi S."/>
            <person name="Fukui A."/>
            <person name="Hikosaka A."/>
            <person name="Suzuki A."/>
            <person name="Kondo M."/>
            <person name="van Heeringen S.J."/>
            <person name="Quigley I."/>
            <person name="Heinz S."/>
            <person name="Ogino H."/>
            <person name="Ochi H."/>
            <person name="Hellsten U."/>
            <person name="Lyons J.B."/>
            <person name="Simakov O."/>
            <person name="Putnam N."/>
            <person name="Stites J."/>
            <person name="Kuroki Y."/>
            <person name="Tanaka T."/>
            <person name="Michiue T."/>
            <person name="Watanabe M."/>
            <person name="Bogdanovic O."/>
            <person name="Lister R."/>
            <person name="Georgiou G."/>
            <person name="Paranjpe S.S."/>
            <person name="van Kruijsbergen I."/>
            <person name="Shu S."/>
            <person name="Carlson J."/>
            <person name="Kinoshita T."/>
            <person name="Ohta Y."/>
            <person name="Mawaribuchi S."/>
            <person name="Jenkins J."/>
            <person name="Grimwood J."/>
            <person name="Schmutz J."/>
            <person name="Mitros T."/>
            <person name="Mozaffari S.V."/>
            <person name="Suzuki Y."/>
            <person name="Haramoto Y."/>
            <person name="Yamamoto T.S."/>
            <person name="Takagi C."/>
            <person name="Heald R."/>
            <person name="Miller K."/>
            <person name="Haudenschild C."/>
            <person name="Kitzman J."/>
            <person name="Nakayama T."/>
            <person name="Izutsu Y."/>
            <person name="Robert J."/>
            <person name="Fortriede J."/>
            <person name="Burns K."/>
            <person name="Lotay V."/>
            <person name="Karimi K."/>
            <person name="Yasuoka Y."/>
            <person name="Dichmann D.S."/>
            <person name="Flajnik M.F."/>
            <person name="Houston D.W."/>
            <person name="Shendure J."/>
            <person name="DuPasquier L."/>
            <person name="Vize P.D."/>
            <person name="Zorn A.M."/>
            <person name="Ito M."/>
            <person name="Marcotte E.M."/>
            <person name="Wallingford J.B."/>
            <person name="Ito Y."/>
            <person name="Asashima M."/>
            <person name="Ueno N."/>
            <person name="Matsuda Y."/>
            <person name="Veenstra G.J."/>
            <person name="Fujiyama A."/>
            <person name="Harland R.M."/>
            <person name="Taira M."/>
            <person name="Rokhsar D.S."/>
        </authorList>
    </citation>
    <scope>NUCLEOTIDE SEQUENCE [LARGE SCALE GENOMIC DNA]</scope>
    <source>
        <strain evidence="3">J</strain>
    </source>
</reference>
<proteinExistence type="predicted"/>
<dbReference type="Proteomes" id="UP000694892">
    <property type="component" value="Chromosome 9_10L"/>
</dbReference>
<sequence>MAPNDRSSDMKVTHSAQAAQAQQDRHFRITSKRKSQSQLHTRGPCDLRSDHALCWENAWPAHGLHFPPPSAPTNYITRRATGHRHSYSRRAAQSLPGLSALFSFPHTRLCLAGDRRQGHRRGFGDNYPPSSALVQSTYTAPGYPIQPHG</sequence>
<dbReference type="EMBL" id="CM004482">
    <property type="protein sequence ID" value="OCT64348.1"/>
    <property type="molecule type" value="Genomic_DNA"/>
</dbReference>